<protein>
    <submittedName>
        <fullName evidence="1">Uncharacterized protein</fullName>
    </submittedName>
</protein>
<organism evidence="1 2">
    <name type="scientific">Pseudomonas aylmerensis</name>
    <dbReference type="NCBI Taxonomy" id="1869229"/>
    <lineage>
        <taxon>Bacteria</taxon>
        <taxon>Pseudomonadati</taxon>
        <taxon>Pseudomonadota</taxon>
        <taxon>Gammaproteobacteria</taxon>
        <taxon>Pseudomonadales</taxon>
        <taxon>Pseudomonadaceae</taxon>
        <taxon>Pseudomonas</taxon>
    </lineage>
</organism>
<reference evidence="1 2" key="1">
    <citation type="submission" date="2016-06" db="EMBL/GenBank/DDBJ databases">
        <title>Draft genome sequence of Pseudomonas sp. S1E40, a novel strain antagonistic activity to fungal plant pathogen.</title>
        <authorList>
            <person name="Tambong J.T."/>
            <person name="Tchagang C."/>
            <person name="Xu R."/>
        </authorList>
    </citation>
    <scope>NUCLEOTIDE SEQUENCE [LARGE SCALE GENOMIC DNA]</scope>
    <source>
        <strain evidence="1 2">S1E40</strain>
    </source>
</reference>
<evidence type="ECO:0000313" key="2">
    <source>
        <dbReference type="Proteomes" id="UP000095081"/>
    </source>
</evidence>
<dbReference type="RefSeq" id="WP_065905267.1">
    <property type="nucleotide sequence ID" value="NZ_MAUE01000024.1"/>
</dbReference>
<dbReference type="Proteomes" id="UP000095081">
    <property type="component" value="Unassembled WGS sequence"/>
</dbReference>
<name>A0ABX2YUR6_9PSED</name>
<sequence>MSCVPPGNSASIAPLMICNTNDPIHAAVARGDSKQVLQARIEGRRADVLDSERRSPIDVLESMRDLDKRSLSRMRIALLQSLNPTAPLGYIKPEALHGSPWGLEILTSGSLKGGVNDAKGGSQSLNGRVFFSDRTPESATDATTRKNLRTKARTYSRGLGIVPSNASSRAQQHRLTQILTHSTDRGSPLSLTYKPVTLAIKDPQAIDAEGSAWLQNFLHDAYIVSGAASKLLTAPPEQSVNAVKLPRSITFKFENAPDCVLEGKALEVLYTQWACKLREALEQGKAPYLSLLNKGTVIPVVFGFEKLRNLSSHPIHDHSGNATKLYSYQNQNHPLSGGANGGKLKEIEVRSLADLATLLLGCEVKSTQLPEEVLVRIKGKREDQAEYLTPAQLSQFRQRVLAQAALHAPQGSSLALASMSHLQQINAIVRSENLQNHWV</sequence>
<dbReference type="EMBL" id="MAUE01000024">
    <property type="protein sequence ID" value="OCW25081.1"/>
    <property type="molecule type" value="Genomic_DNA"/>
</dbReference>
<proteinExistence type="predicted"/>
<accession>A0ABX2YUR6</accession>
<gene>
    <name evidence="1" type="ORF">BBG20_16675</name>
</gene>
<comment type="caution">
    <text evidence="1">The sequence shown here is derived from an EMBL/GenBank/DDBJ whole genome shotgun (WGS) entry which is preliminary data.</text>
</comment>
<keyword evidence="2" id="KW-1185">Reference proteome</keyword>
<evidence type="ECO:0000313" key="1">
    <source>
        <dbReference type="EMBL" id="OCW25081.1"/>
    </source>
</evidence>